<dbReference type="EC" id="3.4.21.89" evidence="3"/>
<dbReference type="Gene3D" id="2.10.109.10">
    <property type="entry name" value="Umud Fragment, subunit A"/>
    <property type="match status" value="1"/>
</dbReference>
<dbReference type="GO" id="GO:0006465">
    <property type="term" value="P:signal peptide processing"/>
    <property type="evidence" value="ECO:0007669"/>
    <property type="project" value="InterPro"/>
</dbReference>
<dbReference type="PANTHER" id="PTHR43390:SF1">
    <property type="entry name" value="CHLOROPLAST PROCESSING PEPTIDASE"/>
    <property type="match status" value="1"/>
</dbReference>
<dbReference type="InterPro" id="IPR036286">
    <property type="entry name" value="LexA/Signal_pep-like_sf"/>
</dbReference>
<dbReference type="InterPro" id="IPR019533">
    <property type="entry name" value="Peptidase_S26"/>
</dbReference>
<keyword evidence="5" id="KW-0472">Membrane</keyword>
<evidence type="ECO:0000259" key="6">
    <source>
        <dbReference type="Pfam" id="PF10502"/>
    </source>
</evidence>
<feature type="domain" description="Peptidase S26" evidence="6">
    <location>
        <begin position="64"/>
        <end position="223"/>
    </location>
</feature>
<dbReference type="PANTHER" id="PTHR43390">
    <property type="entry name" value="SIGNAL PEPTIDASE I"/>
    <property type="match status" value="1"/>
</dbReference>
<keyword evidence="4" id="KW-0378">Hydrolase</keyword>
<evidence type="ECO:0000256" key="3">
    <source>
        <dbReference type="ARBA" id="ARBA00013208"/>
    </source>
</evidence>
<keyword evidence="5" id="KW-1133">Transmembrane helix</keyword>
<dbReference type="PRINTS" id="PR00727">
    <property type="entry name" value="LEADERPTASE"/>
</dbReference>
<feature type="transmembrane region" description="Helical" evidence="5">
    <location>
        <begin position="64"/>
        <end position="87"/>
    </location>
</feature>
<comment type="catalytic activity">
    <reaction evidence="1">
        <text>Cleavage of hydrophobic, N-terminal signal or leader sequences from secreted and periplasmic proteins.</text>
        <dbReference type="EC" id="3.4.21.89"/>
    </reaction>
</comment>
<evidence type="ECO:0000256" key="2">
    <source>
        <dbReference type="ARBA" id="ARBA00009370"/>
    </source>
</evidence>
<dbReference type="InterPro" id="IPR019758">
    <property type="entry name" value="Pept_S26A_signal_pept_1_CS"/>
</dbReference>
<keyword evidence="5" id="KW-0812">Transmembrane</keyword>
<name>A0A644T818_9ZZZZ</name>
<dbReference type="GO" id="GO:0004252">
    <property type="term" value="F:serine-type endopeptidase activity"/>
    <property type="evidence" value="ECO:0007669"/>
    <property type="project" value="InterPro"/>
</dbReference>
<dbReference type="AlphaFoldDB" id="A0A644T818"/>
<organism evidence="7">
    <name type="scientific">bioreactor metagenome</name>
    <dbReference type="NCBI Taxonomy" id="1076179"/>
    <lineage>
        <taxon>unclassified sequences</taxon>
        <taxon>metagenomes</taxon>
        <taxon>ecological metagenomes</taxon>
    </lineage>
</organism>
<comment type="caution">
    <text evidence="7">The sequence shown here is derived from an EMBL/GenBank/DDBJ whole genome shotgun (WGS) entry which is preliminary data.</text>
</comment>
<dbReference type="GO" id="GO:0009003">
    <property type="term" value="F:signal peptidase activity"/>
    <property type="evidence" value="ECO:0007669"/>
    <property type="project" value="UniProtKB-EC"/>
</dbReference>
<evidence type="ECO:0000313" key="7">
    <source>
        <dbReference type="EMBL" id="MPL62332.1"/>
    </source>
</evidence>
<comment type="similarity">
    <text evidence="2">Belongs to the peptidase S26 family.</text>
</comment>
<proteinExistence type="inferred from homology"/>
<dbReference type="SUPFAM" id="SSF51306">
    <property type="entry name" value="LexA/Signal peptidase"/>
    <property type="match status" value="1"/>
</dbReference>
<dbReference type="InterPro" id="IPR019757">
    <property type="entry name" value="Pept_S26A_signal_pept_1_Lys-AS"/>
</dbReference>
<dbReference type="InterPro" id="IPR000223">
    <property type="entry name" value="Pept_S26A_signal_pept_1"/>
</dbReference>
<sequence length="243" mass="27354">MSSNFNDLINNFINDLLGNPYSLLLSIIIFIFLLLLLIATFSKSTRKALVKLKLLEKDESPGKLLALLVSILIIIKLIQGFVIQPFLVDGGSMLPNLKSGELLLIDKITFDIDNLKRGDVIVFRHSKNDQYNGKFFIKRLIGLPGDKIVIENGVTIIYDTKNPNGVILDESFVRFKDNVKNINIILQDGEYLVLGDNRAESYDSRSWGVVYKKDISGKAVFRLFPFDQISSNPGEVAINFINK</sequence>
<evidence type="ECO:0000256" key="1">
    <source>
        <dbReference type="ARBA" id="ARBA00000677"/>
    </source>
</evidence>
<dbReference type="PROSITE" id="PS00760">
    <property type="entry name" value="SPASE_I_2"/>
    <property type="match status" value="1"/>
</dbReference>
<reference evidence="7" key="1">
    <citation type="submission" date="2019-08" db="EMBL/GenBank/DDBJ databases">
        <authorList>
            <person name="Kucharzyk K."/>
            <person name="Murdoch R.W."/>
            <person name="Higgins S."/>
            <person name="Loffler F."/>
        </authorList>
    </citation>
    <scope>NUCLEOTIDE SEQUENCE</scope>
</reference>
<accession>A0A644T818</accession>
<evidence type="ECO:0000256" key="4">
    <source>
        <dbReference type="ARBA" id="ARBA00022801"/>
    </source>
</evidence>
<gene>
    <name evidence="7" type="ORF">SDC9_07946</name>
</gene>
<dbReference type="NCBIfam" id="TIGR02227">
    <property type="entry name" value="sigpep_I_bact"/>
    <property type="match status" value="1"/>
</dbReference>
<dbReference type="GO" id="GO:0016020">
    <property type="term" value="C:membrane"/>
    <property type="evidence" value="ECO:0007669"/>
    <property type="project" value="InterPro"/>
</dbReference>
<protein>
    <recommendedName>
        <fullName evidence="3">signal peptidase I</fullName>
        <ecNumber evidence="3">3.4.21.89</ecNumber>
    </recommendedName>
</protein>
<dbReference type="PROSITE" id="PS00761">
    <property type="entry name" value="SPASE_I_3"/>
    <property type="match status" value="1"/>
</dbReference>
<dbReference type="Pfam" id="PF10502">
    <property type="entry name" value="Peptidase_S26"/>
    <property type="match status" value="1"/>
</dbReference>
<dbReference type="EMBL" id="VSSQ01000017">
    <property type="protein sequence ID" value="MPL62332.1"/>
    <property type="molecule type" value="Genomic_DNA"/>
</dbReference>
<feature type="transmembrane region" description="Helical" evidence="5">
    <location>
        <begin position="20"/>
        <end position="43"/>
    </location>
</feature>
<evidence type="ECO:0000256" key="5">
    <source>
        <dbReference type="SAM" id="Phobius"/>
    </source>
</evidence>
<dbReference type="CDD" id="cd06530">
    <property type="entry name" value="S26_SPase_I"/>
    <property type="match status" value="1"/>
</dbReference>